<sequence>MNNFLKSTLILTIATLASKILGSIFRIPLQNIAGDEVLGIFSLVYPVYMVALTLSVAGIPVAISQLISQATVQNDSDRIHKIYRTATILTILFGVISFTLIYSFSGSLANMLGGPSTRLSLIVVAATLLIAPYMAVYRGYFQGFQDMRPTAVSQVLEQFIRVGFILIIAYLLVQRNETSEIVSGGVMFASILGALASTVFLLWTFSRSSLKPKALSKYTFQHFKDMSKTILLISLPICIGAITMALTNTIDSLTIPMSLRNAGFAEDSINHTYGIYSRGLTLVQIATVFSSSIVLPLIPLMTKTLAENKIKEATTIIERTHRLTHLVSWPAAFGLFALTLPLNLALFTNLEGSAVLSVIGISAVFTSLSILGTGILQGMNKANIAAYIILAAVIVKVVTNMLFVKYFGLIGAGYSTLLVYVIIFAANTYVIWKTARFNIWNRHTTAMVASSLVMGAVIGIPTLFFQMEAWSRTRALLYSTIAIMIGAGIYFALLLLTRTIKLEELTKLPVISKLFRKTHNNGNTTSQQQKGKEARKLKKILWGIIILSLLLSLPGITSRFQSEWKNRTYEMVMPFENVADLVRRDPHLEETEVLNRLKEAGLQGVSIEPDTIKSLEEKGYVTTLNYEKLKEMSLFDEEFEQLIPETPSDGLYVIIHEGTEITDQIATSFEHTEQVTFKGRDLVFVQGKEKKIKEKPLGFSPRKIALIKDEGLPVILRLPNVDLSEDPFLFEQVLELAGDETNRILFMGEDVLGFPQSNLIRNYAGQLKEHGYGAYAIEFDDQKGFHTLAYMLDMNIIRLHSLALEEVASPQVGVERAVRAVKERNIRSLFIKMEEDKDPQATLEKTEQFMQDVQKSMPGLFHLGKAQPFEEIHIPTWSYIFTLLAAVLFISLAVLSILKKNWLFYLSVLGLGAVSLLYLVTGKMMLIQGLALLVALAAPVFAILPIDEKRGILRSYGRATLISLLGIAIVIGILNGNEFLTKVDVFRGVILVYVFPIAFMFIYAIWGNIKTLLKSNVIYWHLAVIGIIGIVGLYYITRTGNEGSVSSIELTIRQYLENLMYVRPRTKEFLIGFPLYVLGLYFVPKNKKVAVLLFIPGVIGFLSIVNTFTHLHIPIYVSLLRTAYSLVLGLIVGFVFIYLYKLATKIYHSQIKPRWFS</sequence>
<feature type="transmembrane region" description="Helical" evidence="6">
    <location>
        <begin position="444"/>
        <end position="464"/>
    </location>
</feature>
<keyword evidence="4 6" id="KW-1133">Transmembrane helix</keyword>
<feature type="transmembrane region" description="Helical" evidence="6">
    <location>
        <begin position="409"/>
        <end position="432"/>
    </location>
</feature>
<feature type="transmembrane region" description="Helical" evidence="6">
    <location>
        <begin position="1018"/>
        <end position="1037"/>
    </location>
</feature>
<evidence type="ECO:0000256" key="4">
    <source>
        <dbReference type="ARBA" id="ARBA00022989"/>
    </source>
</evidence>
<feature type="transmembrane region" description="Helical" evidence="6">
    <location>
        <begin position="476"/>
        <end position="497"/>
    </location>
</feature>
<keyword evidence="5 6" id="KW-0472">Membrane</keyword>
<feature type="transmembrane region" description="Helical" evidence="6">
    <location>
        <begin position="38"/>
        <end position="61"/>
    </location>
</feature>
<dbReference type="Proteomes" id="UP001231362">
    <property type="component" value="Unassembled WGS sequence"/>
</dbReference>
<feature type="transmembrane region" description="Helical" evidence="6">
    <location>
        <begin position="986"/>
        <end position="1006"/>
    </location>
</feature>
<keyword evidence="3 6" id="KW-0812">Transmembrane</keyword>
<evidence type="ECO:0000313" key="8">
    <source>
        <dbReference type="Proteomes" id="UP001231362"/>
    </source>
</evidence>
<feature type="transmembrane region" description="Helical" evidence="6">
    <location>
        <begin position="540"/>
        <end position="557"/>
    </location>
</feature>
<feature type="transmembrane region" description="Helical" evidence="6">
    <location>
        <begin position="902"/>
        <end position="920"/>
    </location>
</feature>
<feature type="transmembrane region" description="Helical" evidence="6">
    <location>
        <begin position="226"/>
        <end position="247"/>
    </location>
</feature>
<dbReference type="EMBL" id="JAUSTU010000002">
    <property type="protein sequence ID" value="MDQ0154259.1"/>
    <property type="molecule type" value="Genomic_DNA"/>
</dbReference>
<evidence type="ECO:0000256" key="5">
    <source>
        <dbReference type="ARBA" id="ARBA00023136"/>
    </source>
</evidence>
<reference evidence="7 8" key="1">
    <citation type="submission" date="2023-07" db="EMBL/GenBank/DDBJ databases">
        <title>Genomic Encyclopedia of Type Strains, Phase IV (KMG-IV): sequencing the most valuable type-strain genomes for metagenomic binning, comparative biology and taxonomic classification.</title>
        <authorList>
            <person name="Goeker M."/>
        </authorList>
    </citation>
    <scope>NUCLEOTIDE SEQUENCE [LARGE SCALE GENOMIC DNA]</scope>
    <source>
        <strain evidence="7 8">DSM 23948</strain>
    </source>
</reference>
<feature type="transmembrane region" description="Helical" evidence="6">
    <location>
        <begin position="353"/>
        <end position="372"/>
    </location>
</feature>
<dbReference type="PANTHER" id="PTHR30250">
    <property type="entry name" value="PST FAMILY PREDICTED COLANIC ACID TRANSPORTER"/>
    <property type="match status" value="1"/>
</dbReference>
<protein>
    <submittedName>
        <fullName evidence="7">O-antigen/teichoic acid export membrane protein</fullName>
    </submittedName>
</protein>
<feature type="transmembrane region" description="Helical" evidence="6">
    <location>
        <begin position="82"/>
        <end position="104"/>
    </location>
</feature>
<proteinExistence type="predicted"/>
<dbReference type="CDD" id="cd13124">
    <property type="entry name" value="MATE_SpoVB_like"/>
    <property type="match status" value="1"/>
</dbReference>
<gene>
    <name evidence="7" type="ORF">J2S07_000563</name>
</gene>
<organism evidence="7 8">
    <name type="scientific">Anoxybacillus andreesenii</name>
    <dbReference type="NCBI Taxonomy" id="1325932"/>
    <lineage>
        <taxon>Bacteria</taxon>
        <taxon>Bacillati</taxon>
        <taxon>Bacillota</taxon>
        <taxon>Bacilli</taxon>
        <taxon>Bacillales</taxon>
        <taxon>Anoxybacillaceae</taxon>
        <taxon>Anoxybacillus</taxon>
    </lineage>
</organism>
<dbReference type="InterPro" id="IPR043748">
    <property type="entry name" value="DUF5693"/>
</dbReference>
<feature type="transmembrane region" description="Helical" evidence="6">
    <location>
        <begin position="1119"/>
        <end position="1140"/>
    </location>
</feature>
<feature type="transmembrane region" description="Helical" evidence="6">
    <location>
        <begin position="155"/>
        <end position="173"/>
    </location>
</feature>
<name>A0ABT9UZY9_9BACL</name>
<dbReference type="RefSeq" id="WP_307148872.1">
    <property type="nucleotide sequence ID" value="NZ_JAUSTU010000002.1"/>
</dbReference>
<evidence type="ECO:0000256" key="6">
    <source>
        <dbReference type="SAM" id="Phobius"/>
    </source>
</evidence>
<feature type="transmembrane region" description="Helical" evidence="6">
    <location>
        <begin position="956"/>
        <end position="974"/>
    </location>
</feature>
<feature type="transmembrane region" description="Helical" evidence="6">
    <location>
        <begin position="926"/>
        <end position="944"/>
    </location>
</feature>
<keyword evidence="8" id="KW-1185">Reference proteome</keyword>
<dbReference type="Pfam" id="PF18949">
    <property type="entry name" value="DUF5693"/>
    <property type="match status" value="1"/>
</dbReference>
<keyword evidence="2" id="KW-1003">Cell membrane</keyword>
<dbReference type="InterPro" id="IPR024923">
    <property type="entry name" value="PG_synth_SpoVB"/>
</dbReference>
<feature type="transmembrane region" description="Helical" evidence="6">
    <location>
        <begin position="1090"/>
        <end position="1113"/>
    </location>
</feature>
<feature type="transmembrane region" description="Helical" evidence="6">
    <location>
        <begin position="282"/>
        <end position="302"/>
    </location>
</feature>
<feature type="transmembrane region" description="Helical" evidence="6">
    <location>
        <begin position="1066"/>
        <end position="1083"/>
    </location>
</feature>
<feature type="transmembrane region" description="Helical" evidence="6">
    <location>
        <begin position="384"/>
        <end position="403"/>
    </location>
</feature>
<feature type="transmembrane region" description="Helical" evidence="6">
    <location>
        <begin position="116"/>
        <end position="135"/>
    </location>
</feature>
<feature type="transmembrane region" description="Helical" evidence="6">
    <location>
        <begin position="877"/>
        <end position="895"/>
    </location>
</feature>
<dbReference type="InterPro" id="IPR002797">
    <property type="entry name" value="Polysacc_synth"/>
</dbReference>
<feature type="transmembrane region" description="Helical" evidence="6">
    <location>
        <begin position="185"/>
        <end position="205"/>
    </location>
</feature>
<comment type="subcellular location">
    <subcellularLocation>
        <location evidence="1">Cell membrane</location>
        <topology evidence="1">Multi-pass membrane protein</topology>
    </subcellularLocation>
</comment>
<evidence type="ECO:0000256" key="2">
    <source>
        <dbReference type="ARBA" id="ARBA00022475"/>
    </source>
</evidence>
<dbReference type="InterPro" id="IPR050833">
    <property type="entry name" value="Poly_Biosynth_Transport"/>
</dbReference>
<dbReference type="PANTHER" id="PTHR30250:SF29">
    <property type="entry name" value="POLYSACCHARIDE BIOSYNTHESIS PROTEIN C-TERMINAL DOMAIN-CONTAINING PROTEIN"/>
    <property type="match status" value="1"/>
</dbReference>
<dbReference type="Pfam" id="PF01943">
    <property type="entry name" value="Polysacc_synt"/>
    <property type="match status" value="1"/>
</dbReference>
<comment type="caution">
    <text evidence="7">The sequence shown here is derived from an EMBL/GenBank/DDBJ whole genome shotgun (WGS) entry which is preliminary data.</text>
</comment>
<evidence type="ECO:0000256" key="3">
    <source>
        <dbReference type="ARBA" id="ARBA00022692"/>
    </source>
</evidence>
<feature type="transmembrane region" description="Helical" evidence="6">
    <location>
        <begin position="323"/>
        <end position="347"/>
    </location>
</feature>
<evidence type="ECO:0000313" key="7">
    <source>
        <dbReference type="EMBL" id="MDQ0154259.1"/>
    </source>
</evidence>
<accession>A0ABT9UZY9</accession>
<evidence type="ECO:0000256" key="1">
    <source>
        <dbReference type="ARBA" id="ARBA00004651"/>
    </source>
</evidence>